<keyword evidence="3 4" id="KW-0326">Glycosidase</keyword>
<feature type="domain" description="Glycosyl hydrolase family 32 C-terminal" evidence="6">
    <location>
        <begin position="333"/>
        <end position="414"/>
    </location>
</feature>
<dbReference type="AlphaFoldDB" id="A0AAC9YWW1"/>
<dbReference type="GO" id="GO:0005737">
    <property type="term" value="C:cytoplasm"/>
    <property type="evidence" value="ECO:0007669"/>
    <property type="project" value="TreeGrafter"/>
</dbReference>
<evidence type="ECO:0000313" key="8">
    <source>
        <dbReference type="Proteomes" id="UP000217194"/>
    </source>
</evidence>
<dbReference type="InterPro" id="IPR018053">
    <property type="entry name" value="Glyco_hydro_32_AS"/>
</dbReference>
<dbReference type="CDD" id="cd18622">
    <property type="entry name" value="GH32_Inu-like"/>
    <property type="match status" value="1"/>
</dbReference>
<evidence type="ECO:0000256" key="3">
    <source>
        <dbReference type="ARBA" id="ARBA00023295"/>
    </source>
</evidence>
<gene>
    <name evidence="7" type="ORF">A1sIIB76_00065</name>
</gene>
<dbReference type="Gene3D" id="2.60.120.560">
    <property type="entry name" value="Exo-inulinase, domain 1"/>
    <property type="match status" value="1"/>
</dbReference>
<dbReference type="RefSeq" id="WP_095696644.1">
    <property type="nucleotide sequence ID" value="NZ_CP016778.1"/>
</dbReference>
<dbReference type="PANTHER" id="PTHR42800">
    <property type="entry name" value="EXOINULINASE INUD (AFU_ORTHOLOGUE AFUA_5G00480)"/>
    <property type="match status" value="1"/>
</dbReference>
<evidence type="ECO:0000259" key="5">
    <source>
        <dbReference type="Pfam" id="PF00251"/>
    </source>
</evidence>
<proteinExistence type="inferred from homology"/>
<sequence length="432" mass="48606">MITHPSGALGDEKYRPQFHFAPEKNWMNDPNGLIYYKGEYHLFFQHNPTENVWGNMSWGHAVSPDLFSWQELPVAITCTEETGIFSGSTVIDYTNSTGFGSVENPAMVAIYTEHKNDKSKQSQCLAFSLDNGRTFTKYEGNPVLDISSPDFRDPKVQWINDQWLMTIARPDLHQISFFTSHNLKEWKHLSDFGPTAEVGGCWECPDLFQLGDKWVLIVSLNPGGYQVGSGTQYFLGQWNGKEFIADDVKTRWLDYGRDNYAGITFNNAPQDRRIFLGWMSNWEYAHTFPTQPWRGAMTLPRELSLHGDRIIQTPINHPNGFPEVSFTTSDGAIRICENNERYVEIGVRNQKLYVDTSRAWGDLAAPTLQEIAIEKGEIDIRVIVDRGSVEVFAVGGAIVLTNLVFVETALTAVQPLAGANNLKAAGLQTTHA</sequence>
<dbReference type="SUPFAM" id="SSF75005">
    <property type="entry name" value="Arabinanase/levansucrase/invertase"/>
    <property type="match status" value="1"/>
</dbReference>
<reference evidence="7 8" key="1">
    <citation type="submission" date="2016-07" db="EMBL/GenBank/DDBJ databases">
        <title>High microdiversification within the ubiquitous acI lineage of Actinobacteria.</title>
        <authorList>
            <person name="Neuenschwander S.M."/>
            <person name="Salcher M."/>
            <person name="Ghai R."/>
            <person name="Pernthaler J."/>
        </authorList>
    </citation>
    <scope>NUCLEOTIDE SEQUENCE [LARGE SCALE GENOMIC DNA]</scope>
    <source>
        <strain evidence="7">MMS-IIB-76</strain>
    </source>
</reference>
<dbReference type="SMART" id="SM00640">
    <property type="entry name" value="Glyco_32"/>
    <property type="match status" value="1"/>
</dbReference>
<protein>
    <submittedName>
        <fullName evidence="7">Fructan beta-fructosidase</fullName>
    </submittedName>
</protein>
<name>A0AAC9YWW1_9ACTN</name>
<dbReference type="Proteomes" id="UP000217194">
    <property type="component" value="Chromosome"/>
</dbReference>
<dbReference type="InterPro" id="IPR013148">
    <property type="entry name" value="Glyco_hydro_32_N"/>
</dbReference>
<feature type="domain" description="Glycosyl hydrolase family 32 N-terminal" evidence="5">
    <location>
        <begin position="19"/>
        <end position="314"/>
    </location>
</feature>
<dbReference type="SUPFAM" id="SSF49899">
    <property type="entry name" value="Concanavalin A-like lectins/glucanases"/>
    <property type="match status" value="1"/>
</dbReference>
<accession>A0AAC9YWW1</accession>
<evidence type="ECO:0000259" key="6">
    <source>
        <dbReference type="Pfam" id="PF08244"/>
    </source>
</evidence>
<dbReference type="InterPro" id="IPR023296">
    <property type="entry name" value="Glyco_hydro_beta-prop_sf"/>
</dbReference>
<organism evidence="7 8">
    <name type="scientific">Candidatus Planktophila versatilis</name>
    <dbReference type="NCBI Taxonomy" id="1884905"/>
    <lineage>
        <taxon>Bacteria</taxon>
        <taxon>Bacillati</taxon>
        <taxon>Actinomycetota</taxon>
        <taxon>Actinomycetes</taxon>
        <taxon>Candidatus Nanopelagicales</taxon>
        <taxon>Candidatus Nanopelagicaceae</taxon>
        <taxon>Candidatus Planktophila</taxon>
    </lineage>
</organism>
<evidence type="ECO:0000256" key="2">
    <source>
        <dbReference type="ARBA" id="ARBA00022801"/>
    </source>
</evidence>
<evidence type="ECO:0000256" key="1">
    <source>
        <dbReference type="ARBA" id="ARBA00009902"/>
    </source>
</evidence>
<dbReference type="InterPro" id="IPR013189">
    <property type="entry name" value="Glyco_hydro_32_C"/>
</dbReference>
<dbReference type="PANTHER" id="PTHR42800:SF1">
    <property type="entry name" value="EXOINULINASE INUD (AFU_ORTHOLOGUE AFUA_5G00480)"/>
    <property type="match status" value="1"/>
</dbReference>
<dbReference type="GO" id="GO:0005987">
    <property type="term" value="P:sucrose catabolic process"/>
    <property type="evidence" value="ECO:0007669"/>
    <property type="project" value="TreeGrafter"/>
</dbReference>
<dbReference type="InterPro" id="IPR001362">
    <property type="entry name" value="Glyco_hydro_32"/>
</dbReference>
<dbReference type="Pfam" id="PF08244">
    <property type="entry name" value="Glyco_hydro_32C"/>
    <property type="match status" value="1"/>
</dbReference>
<dbReference type="GO" id="GO:0004575">
    <property type="term" value="F:sucrose alpha-glucosidase activity"/>
    <property type="evidence" value="ECO:0007669"/>
    <property type="project" value="TreeGrafter"/>
</dbReference>
<dbReference type="Pfam" id="PF00251">
    <property type="entry name" value="Glyco_hydro_32N"/>
    <property type="match status" value="1"/>
</dbReference>
<comment type="similarity">
    <text evidence="1 4">Belongs to the glycosyl hydrolase 32 family.</text>
</comment>
<dbReference type="Gene3D" id="2.115.10.20">
    <property type="entry name" value="Glycosyl hydrolase domain, family 43"/>
    <property type="match status" value="1"/>
</dbReference>
<evidence type="ECO:0000256" key="4">
    <source>
        <dbReference type="RuleBase" id="RU362110"/>
    </source>
</evidence>
<keyword evidence="2 4" id="KW-0378">Hydrolase</keyword>
<dbReference type="InterPro" id="IPR013320">
    <property type="entry name" value="ConA-like_dom_sf"/>
</dbReference>
<dbReference type="EMBL" id="CP016778">
    <property type="protein sequence ID" value="ASY22025.1"/>
    <property type="molecule type" value="Genomic_DNA"/>
</dbReference>
<evidence type="ECO:0000313" key="7">
    <source>
        <dbReference type="EMBL" id="ASY22025.1"/>
    </source>
</evidence>
<dbReference type="PROSITE" id="PS00609">
    <property type="entry name" value="GLYCOSYL_HYDROL_F32"/>
    <property type="match status" value="1"/>
</dbReference>